<accession>A0A679J974</accession>
<comment type="similarity">
    <text evidence="5 6">Belongs to the autoinducer synthase family.</text>
</comment>
<dbReference type="EMBL" id="LR743504">
    <property type="protein sequence ID" value="CAA2105209.1"/>
    <property type="molecule type" value="Genomic_DNA"/>
</dbReference>
<reference evidence="7" key="1">
    <citation type="submission" date="2019-12" db="EMBL/GenBank/DDBJ databases">
        <authorList>
            <person name="Cremers G."/>
        </authorList>
    </citation>
    <scope>NUCLEOTIDE SEQUENCE</scope>
    <source>
        <strain evidence="7">Mbul1</strain>
    </source>
</reference>
<evidence type="ECO:0000256" key="6">
    <source>
        <dbReference type="RuleBase" id="RU361135"/>
    </source>
</evidence>
<sequence length="208" mass="23567">MIHIVTPANETMYRDEMEQAWRLRHDIFVTEKGWTDLAKPDRREIDQFDTPHAIHFLAIEDGRVIGYSRLLPTTRPHLLSDIMPQLCEGELPRGSDCWEWTRQAVARSHRARGKAVNPISLALLTGIVEWGMHHGVNRLVLQMPTLYLLHVVQLHFRARPLGLPHAISGEDIIAATAEFDERTLARLRNVSGNPDSVLAPASYAYLAA</sequence>
<dbReference type="Pfam" id="PF00765">
    <property type="entry name" value="Autoind_synth"/>
    <property type="match status" value="1"/>
</dbReference>
<dbReference type="GO" id="GO:0061579">
    <property type="term" value="F:N-acyl homoserine lactone synthase activity"/>
    <property type="evidence" value="ECO:0007669"/>
    <property type="project" value="UniProtKB-UniRule"/>
</dbReference>
<protein>
    <recommendedName>
        <fullName evidence="6">Acyl-homoserine-lactone synthase</fullName>
        <ecNumber evidence="6">2.3.1.184</ecNumber>
    </recommendedName>
    <alternativeName>
        <fullName evidence="6">Autoinducer synthesis protein</fullName>
    </alternativeName>
</protein>
<dbReference type="AlphaFoldDB" id="A0A679J974"/>
<dbReference type="Gene3D" id="3.40.630.30">
    <property type="match status" value="1"/>
</dbReference>
<name>A0A679J974_9HYPH</name>
<gene>
    <name evidence="7" type="primary">bjaI</name>
    <name evidence="7" type="ORF">MBUL_03077</name>
</gene>
<dbReference type="EC" id="2.3.1.184" evidence="6"/>
<dbReference type="GO" id="GO:0009372">
    <property type="term" value="P:quorum sensing"/>
    <property type="evidence" value="ECO:0007669"/>
    <property type="project" value="UniProtKB-UniRule"/>
</dbReference>
<dbReference type="SUPFAM" id="SSF55729">
    <property type="entry name" value="Acyl-CoA N-acyltransferases (Nat)"/>
    <property type="match status" value="1"/>
</dbReference>
<evidence type="ECO:0000256" key="2">
    <source>
        <dbReference type="ARBA" id="ARBA00022679"/>
    </source>
</evidence>
<dbReference type="InterPro" id="IPR001690">
    <property type="entry name" value="Autoind_synthase"/>
</dbReference>
<evidence type="ECO:0000313" key="7">
    <source>
        <dbReference type="EMBL" id="CAA2105209.1"/>
    </source>
</evidence>
<keyword evidence="4 5" id="KW-0071">Autoinducer synthesis</keyword>
<dbReference type="PROSITE" id="PS51187">
    <property type="entry name" value="AUTOINDUCER_SYNTH_2"/>
    <property type="match status" value="1"/>
</dbReference>
<comment type="catalytic activity">
    <reaction evidence="6">
        <text>a fatty acyl-[ACP] + S-adenosyl-L-methionine = an N-acyl-L-homoserine lactone + S-methyl-5'-thioadenosine + holo-[ACP] + H(+)</text>
        <dbReference type="Rhea" id="RHEA:10096"/>
        <dbReference type="Rhea" id="RHEA-COMP:9685"/>
        <dbReference type="Rhea" id="RHEA-COMP:14125"/>
        <dbReference type="ChEBI" id="CHEBI:15378"/>
        <dbReference type="ChEBI" id="CHEBI:17509"/>
        <dbReference type="ChEBI" id="CHEBI:55474"/>
        <dbReference type="ChEBI" id="CHEBI:59789"/>
        <dbReference type="ChEBI" id="CHEBI:64479"/>
        <dbReference type="ChEBI" id="CHEBI:138651"/>
        <dbReference type="EC" id="2.3.1.184"/>
    </reaction>
</comment>
<evidence type="ECO:0000256" key="4">
    <source>
        <dbReference type="ARBA" id="ARBA00022929"/>
    </source>
</evidence>
<dbReference type="PRINTS" id="PR01549">
    <property type="entry name" value="AUTOINDCRSYN"/>
</dbReference>
<keyword evidence="7" id="KW-0012">Acyltransferase</keyword>
<keyword evidence="3 6" id="KW-0949">S-adenosyl-L-methionine</keyword>
<evidence type="ECO:0000256" key="5">
    <source>
        <dbReference type="PROSITE-ProRule" id="PRU00533"/>
    </source>
</evidence>
<dbReference type="InterPro" id="IPR016181">
    <property type="entry name" value="Acyl_CoA_acyltransferase"/>
</dbReference>
<evidence type="ECO:0000256" key="1">
    <source>
        <dbReference type="ARBA" id="ARBA00022654"/>
    </source>
</evidence>
<dbReference type="PANTHER" id="PTHR39322">
    <property type="entry name" value="ACYL-HOMOSERINE-LACTONE SYNTHASE"/>
    <property type="match status" value="1"/>
</dbReference>
<proteinExistence type="inferred from homology"/>
<dbReference type="GO" id="GO:0007165">
    <property type="term" value="P:signal transduction"/>
    <property type="evidence" value="ECO:0007669"/>
    <property type="project" value="TreeGrafter"/>
</dbReference>
<dbReference type="PANTHER" id="PTHR39322:SF1">
    <property type="entry name" value="ISOVALERYL-HOMOSERINE LACTONE SYNTHASE"/>
    <property type="match status" value="1"/>
</dbReference>
<evidence type="ECO:0000256" key="3">
    <source>
        <dbReference type="ARBA" id="ARBA00022691"/>
    </source>
</evidence>
<keyword evidence="2 6" id="KW-0808">Transferase</keyword>
<organism evidence="7">
    <name type="scientific">Methylobacterium bullatum</name>
    <dbReference type="NCBI Taxonomy" id="570505"/>
    <lineage>
        <taxon>Bacteria</taxon>
        <taxon>Pseudomonadati</taxon>
        <taxon>Pseudomonadota</taxon>
        <taxon>Alphaproteobacteria</taxon>
        <taxon>Hyphomicrobiales</taxon>
        <taxon>Methylobacteriaceae</taxon>
        <taxon>Methylobacterium</taxon>
    </lineage>
</organism>
<keyword evidence="1 5" id="KW-0673">Quorum sensing</keyword>